<dbReference type="EMBL" id="CP039396">
    <property type="protein sequence ID" value="QCD41970.1"/>
    <property type="molecule type" value="Genomic_DNA"/>
</dbReference>
<dbReference type="InterPro" id="IPR037066">
    <property type="entry name" value="Plug_dom_sf"/>
</dbReference>
<dbReference type="GO" id="GO:0009279">
    <property type="term" value="C:cell outer membrane"/>
    <property type="evidence" value="ECO:0007669"/>
    <property type="project" value="UniProtKB-SubCell"/>
</dbReference>
<evidence type="ECO:0000313" key="10">
    <source>
        <dbReference type="Proteomes" id="UP000297149"/>
    </source>
</evidence>
<dbReference type="SUPFAM" id="SSF49464">
    <property type="entry name" value="Carboxypeptidase regulatory domain-like"/>
    <property type="match status" value="1"/>
</dbReference>
<evidence type="ECO:0000259" key="8">
    <source>
        <dbReference type="Pfam" id="PF07715"/>
    </source>
</evidence>
<dbReference type="InterPro" id="IPR012910">
    <property type="entry name" value="Plug_dom"/>
</dbReference>
<comment type="similarity">
    <text evidence="7">Belongs to the TonB-dependent receptor family.</text>
</comment>
<evidence type="ECO:0000256" key="7">
    <source>
        <dbReference type="PROSITE-ProRule" id="PRU01360"/>
    </source>
</evidence>
<evidence type="ECO:0000256" key="4">
    <source>
        <dbReference type="ARBA" id="ARBA00022692"/>
    </source>
</evidence>
<evidence type="ECO:0000256" key="6">
    <source>
        <dbReference type="ARBA" id="ARBA00023237"/>
    </source>
</evidence>
<organism evidence="9 10">
    <name type="scientific">Duncaniella dubosii</name>
    <dbReference type="NCBI Taxonomy" id="2518971"/>
    <lineage>
        <taxon>Bacteria</taxon>
        <taxon>Pseudomonadati</taxon>
        <taxon>Bacteroidota</taxon>
        <taxon>Bacteroidia</taxon>
        <taxon>Bacteroidales</taxon>
        <taxon>Muribaculaceae</taxon>
        <taxon>Duncaniella</taxon>
    </lineage>
</organism>
<reference evidence="10" key="1">
    <citation type="submission" date="2019-02" db="EMBL/GenBank/DDBJ databases">
        <title>Isolation and identification of novel species under the genus Muribaculum.</title>
        <authorList>
            <person name="Miyake S."/>
            <person name="Ding Y."/>
            <person name="Low A."/>
            <person name="Soh M."/>
            <person name="Seedorf H."/>
        </authorList>
    </citation>
    <scope>NUCLEOTIDE SEQUENCE [LARGE SCALE GENOMIC DNA]</scope>
    <source>
        <strain evidence="10">H5</strain>
    </source>
</reference>
<dbReference type="InterPro" id="IPR039426">
    <property type="entry name" value="TonB-dep_rcpt-like"/>
</dbReference>
<dbReference type="InterPro" id="IPR023997">
    <property type="entry name" value="TonB-dep_OMP_SusC/RagA_CS"/>
</dbReference>
<dbReference type="NCBIfam" id="TIGR04056">
    <property type="entry name" value="OMP_RagA_SusC"/>
    <property type="match status" value="1"/>
</dbReference>
<dbReference type="AlphaFoldDB" id="A0A4P7W3G1"/>
<dbReference type="Gene3D" id="2.170.130.10">
    <property type="entry name" value="TonB-dependent receptor, plug domain"/>
    <property type="match status" value="1"/>
</dbReference>
<dbReference type="InterPro" id="IPR023996">
    <property type="entry name" value="TonB-dep_OMP_SusC/RagA"/>
</dbReference>
<dbReference type="Gene3D" id="2.40.170.20">
    <property type="entry name" value="TonB-dependent receptor, beta-barrel domain"/>
    <property type="match status" value="1"/>
</dbReference>
<evidence type="ECO:0000256" key="2">
    <source>
        <dbReference type="ARBA" id="ARBA00022448"/>
    </source>
</evidence>
<evidence type="ECO:0000313" key="9">
    <source>
        <dbReference type="EMBL" id="QCD41970.1"/>
    </source>
</evidence>
<keyword evidence="2 7" id="KW-0813">Transport</keyword>
<keyword evidence="6 7" id="KW-0998">Cell outer membrane</keyword>
<keyword evidence="5 7" id="KW-0472">Membrane</keyword>
<dbReference type="NCBIfam" id="TIGR04057">
    <property type="entry name" value="SusC_RagA_signa"/>
    <property type="match status" value="1"/>
</dbReference>
<sequence length="1061" mass="118233">MPGVSVLIKGTSTGMATDIDGKYSIKASKGSVIEFSYIGYITQSITVGERSVINITMKEDIKALDEVVVVAYGTASKESLTGSVAVISDKDIQRRPVTSVTSALEGMAPGVQVNGSTGTPGSSPSILIRGINSINGTTSPLYVVDGIVWSGEYNDINPNDVESISVLKDAASCALYGAKGANGVVLITTKKAKNAGNVEVTAKIRQGIYQRALPEYRRLGYNRWNEAMLQAISNGKVTSAPDKYTYESAMEETIGNFFSEAGVLNLYGTGTDGSVTDGGEKVFDENGNVILNPLSCYNDTDWWDAISRNGHRQEYNISASGATEKFSAYASLGYVKEKGYLLKTDFERWNARLNTEFRPTKYLKVGVGLTASEIESNQPQFDSDNLSSTSNAMSYQGLAPGLPYYAHDWATGEVLRDENGNPIWNTMDGYSAFTSNKAYILRANSEDYERISVDGNAFATIYLPYNFEVTVRGTMNRYRQEDTSYNSPLIGSAQGFGRLTKYFYKRETTNLQQYITWSHDYGAHHIDAMLNHESYSRYYTYSYVKNKNQLFPDNYYLTNFTENEGTGAHAYRYRTETFMGRARYNWNNQYFLEASISRDASSKFSKDNRWGTFWSVGASWIISKEKFLKDVEWISNLKLRAAYGTAGNDYTSNYYPTYDLWSKYSHTLDGNPSVFPSTLGNKNIRWESTKTLDLALEGYFFNSRLNASVGFFSRVNADLLFNVPQTPSNGTDGEGSSMSQWQNIGNMRNNGWEIMVSGEIIRSKDFTWSAHADATFIRNKITKLPAGNLWNSPRALVEGKSRYEYYTYKWAGVDMLTGQSLYEINQDSHQFETDLDENGKSTGVWRFDQSKWDSNLENAKAGDALVKIGDRYYTTSTSFASKHFRGTSLPTVYGSFGTNLNWKGLSLSALFTYRLGGKTLNTVYSGMLSPSAGKSLHEDAISNTWQPEMATGIGENDANRINRGIRPQINTINANNNNATSDRFLVSSSYLAFKNLNITYDIPRKWVAPLSLRGLSAGLSIDNVKLFTKMQGMNPTYNNSGGQGDYFVPSRVYSFEITARF</sequence>
<keyword evidence="10" id="KW-1185">Reference proteome</keyword>
<dbReference type="InterPro" id="IPR008969">
    <property type="entry name" value="CarboxyPept-like_regulatory"/>
</dbReference>
<accession>A0A4P7W3G1</accession>
<protein>
    <submittedName>
        <fullName evidence="9">SusC/RagA family TonB-linked outer membrane protein</fullName>
    </submittedName>
</protein>
<dbReference type="SUPFAM" id="SSF56935">
    <property type="entry name" value="Porins"/>
    <property type="match status" value="1"/>
</dbReference>
<keyword evidence="4 7" id="KW-0812">Transmembrane</keyword>
<dbReference type="KEGG" id="ddb:E7747_06555"/>
<feature type="domain" description="TonB-dependent receptor plug" evidence="8">
    <location>
        <begin position="77"/>
        <end position="184"/>
    </location>
</feature>
<proteinExistence type="inferred from homology"/>
<dbReference type="PROSITE" id="PS52016">
    <property type="entry name" value="TONB_DEPENDENT_REC_3"/>
    <property type="match status" value="1"/>
</dbReference>
<name>A0A4P7W3G1_9BACT</name>
<keyword evidence="3 7" id="KW-1134">Transmembrane beta strand</keyword>
<evidence type="ECO:0000256" key="1">
    <source>
        <dbReference type="ARBA" id="ARBA00004571"/>
    </source>
</evidence>
<comment type="subcellular location">
    <subcellularLocation>
        <location evidence="1 7">Cell outer membrane</location>
        <topology evidence="1 7">Multi-pass membrane protein</topology>
    </subcellularLocation>
</comment>
<gene>
    <name evidence="9" type="ORF">E7747_06555</name>
</gene>
<evidence type="ECO:0000256" key="3">
    <source>
        <dbReference type="ARBA" id="ARBA00022452"/>
    </source>
</evidence>
<dbReference type="Proteomes" id="UP000297149">
    <property type="component" value="Chromosome"/>
</dbReference>
<dbReference type="Pfam" id="PF13715">
    <property type="entry name" value="CarbopepD_reg_2"/>
    <property type="match status" value="1"/>
</dbReference>
<dbReference type="Pfam" id="PF07715">
    <property type="entry name" value="Plug"/>
    <property type="match status" value="1"/>
</dbReference>
<dbReference type="InterPro" id="IPR036942">
    <property type="entry name" value="Beta-barrel_TonB_sf"/>
</dbReference>
<evidence type="ECO:0000256" key="5">
    <source>
        <dbReference type="ARBA" id="ARBA00023136"/>
    </source>
</evidence>